<dbReference type="Gene3D" id="3.50.50.60">
    <property type="entry name" value="FAD/NAD(P)-binding domain"/>
    <property type="match status" value="1"/>
</dbReference>
<feature type="domain" description="FAD dependent oxidoreductase" evidence="22">
    <location>
        <begin position="684"/>
        <end position="1043"/>
    </location>
</feature>
<protein>
    <recommendedName>
        <fullName evidence="19">Sarcosine dehydrogenase, mitochondrial</fullName>
        <ecNumber evidence="18">1.5.8.3</ecNumber>
    </recommendedName>
</protein>
<dbReference type="FunFam" id="3.30.9.10:FF:000046">
    <property type="entry name" value="Sarcosine dehydrogenase"/>
    <property type="match status" value="1"/>
</dbReference>
<dbReference type="FunFam" id="3.90.550.10:FF:000048">
    <property type="entry name" value="Glycosyltransferase 25 family member 1"/>
    <property type="match status" value="1"/>
</dbReference>
<dbReference type="Gene3D" id="2.40.30.110">
    <property type="entry name" value="Aminomethyltransferase beta-barrel domains"/>
    <property type="match status" value="1"/>
</dbReference>
<evidence type="ECO:0000256" key="10">
    <source>
        <dbReference type="ARBA" id="ARBA00022946"/>
    </source>
</evidence>
<evidence type="ECO:0000256" key="20">
    <source>
        <dbReference type="SAM" id="MobiDB-lite"/>
    </source>
</evidence>
<dbReference type="CDD" id="cd06532">
    <property type="entry name" value="Glyco_transf_25"/>
    <property type="match status" value="1"/>
</dbReference>
<dbReference type="InterPro" id="IPR002654">
    <property type="entry name" value="Glyco_trans_25"/>
</dbReference>
<dbReference type="FunFam" id="3.30.1360.120:FF:000023">
    <property type="entry name" value="Sarcosine dehydrogenase"/>
    <property type="match status" value="1"/>
</dbReference>
<dbReference type="InterPro" id="IPR029043">
    <property type="entry name" value="GcvT/YgfZ_C"/>
</dbReference>
<dbReference type="SUPFAM" id="SSF54373">
    <property type="entry name" value="FAD-linked reductases, C-terminal domain"/>
    <property type="match status" value="1"/>
</dbReference>
<keyword evidence="9" id="KW-0274">FAD</keyword>
<dbReference type="SUPFAM" id="SSF103025">
    <property type="entry name" value="Folate-binding domain"/>
    <property type="match status" value="1"/>
</dbReference>
<keyword evidence="13" id="KW-0496">Mitochondrion</keyword>
<dbReference type="FunFam" id="3.30.70.1400:FF:000004">
    <property type="entry name" value="Sarcosine dehydrogenase, mitochondrial"/>
    <property type="match status" value="1"/>
</dbReference>
<dbReference type="Gene3D" id="3.90.550.10">
    <property type="entry name" value="Spore Coat Polysaccharide Biosynthesis Protein SpsA, Chain A"/>
    <property type="match status" value="1"/>
</dbReference>
<sequence>MRLYFILLWTLLIKSHGYFSEEKYPEESKMQLPTVVIVVIARNAAHSLPYYLGALERLNYPKERISIWAATDHNSDNTTAVLKEWLTVMQKNYHHVEWRPMDQPTSYAGELGPKHWPNTRYEYVMKLKQAALTFARKHWADYILYADTDNILTNAETLNLMIAENKSVIAPMLDSQGAFSNFWCGITPQGYYRRTAEYFPTRNRNKLGCFPVPMVHSTMLLDLRKEGMKNLAFFPPHRDYSWPYDDIIVFAFSCRAAEIQMYLCNKERYGYQNVPSKPHQTMEDDRLNFVHLHLESMIDGPPMKPSRHVHMFPKHRDLMGFDEIFLINLQRRTDRRDRMLYSLNELEIDVKVVPAVDGNALNSSDIKILGVDLLPGYHDPFSGRTLTKGEVGCFLSHFFIWKEIVDVQMDKALIFEDDIRFQANFKRRVLRLMEEVEQTQLDWDIIYLGRKKVIVGDEEPVENVHNLVWADYSFWTLSYAISLQGAQKMMNAEPLSKMLPVDEFLPIMYDKHPNEAYKSHFLNRNLQAFSTRPLLVEPSQYAGDPEWEVAGGGRRRQEAAGGGRRRQEATGGDSSRRSARRPDHEAAFVVVGGTHAGRNPSDICLQPMLQSYHTLSPMLGAYQTSAATLRRDCVLGSSGVRINLHGLYRDSEPTTEKSVPYEKTLKQNDGTTSGPTKPLPRSADAVVIGGGSLGCQTIYHLAKMGMTNVVLLERDRLTAGTTWHTAGLLWQLRPSDVEVELLAHTRNVISKDLEEETGLHTGWIQNGGLFIASNKQRLDEYKRLMSLGKVYGIESHVLSPAETKDLYPLMNVDDLYGTLYVPKDGTMDPAGTCTTLTRAASARGATVIENCPVTDIQVKSDDLGVKRVNAVVTAHGTIETPCVVNCAGVWATKLGEMAGVKVPLIAMHHAYVVTERIEGIQNMPNVRDHDASVYLRLQGDALSVGGYEQNPIFWDQVSDKFAFSLFDLDWDIFMQHIEGAMNRVPALEQTGIKSTVCGPESFTADHKPLMGEAPEVRGYFLGCGFNSAGMMLGGGCGRELAHWIIHGRPEKDMYGYDIRRFHHSLTNNNRWIRERSHESYAKNYSVVFPFDEPLASRNMRKDPFHKVLTEQGCVFQERHGWERPGWFNTDGPAPVKDYDYYGAYDTPKNVNYKYNDLLGKEYTFGFPPHHDVIKSECLSCRNGVAVFNMSYFGKFYLTGPDAKKAADWLFTADVNKKPGSTVYTCMLNKKGGSEADLTVSRLEPGAANLPLAPESNGDAYYLAVGGGVAEHNWNHISSVLQDQGFSCQLKDHSEDMGMISIQGPQSRAVLQEVLDTDLSNDAFPFSSHKVVNAAGHQVRAMRLSFVGELGWELHIPKDSCIPVYNAVMAAGAKHGIINSGYRAIDSLSIEKGYRHWHADLRPDDTPLEAGLAFTCKLKSSIPFQGRDVLEQQKKDGLKRKIVCFTIDEKMPMFGLEAIFRNGVPVGHLRRSDYGFFIDKTIGYGYIRNPDGVVNNDFVKTGDFTLERMGVTYKAKAHIKTPFDPENKRIKGFY</sequence>
<dbReference type="InterPro" id="IPR036188">
    <property type="entry name" value="FAD/NAD-bd_sf"/>
</dbReference>
<dbReference type="Gene3D" id="3.30.1360.120">
    <property type="entry name" value="Probable tRNA modification gtpase trme, domain 1"/>
    <property type="match status" value="1"/>
</dbReference>
<evidence type="ECO:0000313" key="28">
    <source>
        <dbReference type="Proteomes" id="UP001497482"/>
    </source>
</evidence>
<feature type="domain" description="Aminomethyltransferase C-terminal" evidence="25">
    <location>
        <begin position="1439"/>
        <end position="1522"/>
    </location>
</feature>
<keyword evidence="7 21" id="KW-0732">Signal</keyword>
<dbReference type="Pfam" id="PF08669">
    <property type="entry name" value="GCV_T_C"/>
    <property type="match status" value="1"/>
</dbReference>
<evidence type="ECO:0000259" key="23">
    <source>
        <dbReference type="Pfam" id="PF01571"/>
    </source>
</evidence>
<dbReference type="Proteomes" id="UP001497482">
    <property type="component" value="Chromosome 1"/>
</dbReference>
<keyword evidence="11" id="KW-0007">Acetylation</keyword>
<evidence type="ECO:0000256" key="15">
    <source>
        <dbReference type="ARBA" id="ARBA00052249"/>
    </source>
</evidence>
<evidence type="ECO:0000256" key="19">
    <source>
        <dbReference type="ARBA" id="ARBA00074437"/>
    </source>
</evidence>
<evidence type="ECO:0000256" key="3">
    <source>
        <dbReference type="ARBA" id="ARBA00006721"/>
    </source>
</evidence>
<evidence type="ECO:0000256" key="14">
    <source>
        <dbReference type="ARBA" id="ARBA00023180"/>
    </source>
</evidence>
<dbReference type="InterPro" id="IPR006076">
    <property type="entry name" value="FAD-dep_OxRdtase"/>
</dbReference>
<proteinExistence type="inferred from homology"/>
<dbReference type="PANTHER" id="PTHR43757">
    <property type="entry name" value="AMINOMETHYLTRANSFERASE"/>
    <property type="match status" value="1"/>
</dbReference>
<gene>
    <name evidence="27" type="ORF">KC01_LOCUS2335</name>
</gene>
<dbReference type="Pfam" id="PF16350">
    <property type="entry name" value="FAO_M"/>
    <property type="match status" value="1"/>
</dbReference>
<evidence type="ECO:0000256" key="11">
    <source>
        <dbReference type="ARBA" id="ARBA00022990"/>
    </source>
</evidence>
<name>A0AAV2J130_KNICA</name>
<keyword evidence="5" id="KW-0597">Phosphoprotein</keyword>
<dbReference type="EMBL" id="OZ035823">
    <property type="protein sequence ID" value="CAL1569978.1"/>
    <property type="molecule type" value="Genomic_DNA"/>
</dbReference>
<evidence type="ECO:0000256" key="5">
    <source>
        <dbReference type="ARBA" id="ARBA00022553"/>
    </source>
</evidence>
<reference evidence="27 28" key="1">
    <citation type="submission" date="2024-04" db="EMBL/GenBank/DDBJ databases">
        <authorList>
            <person name="Waldvogel A.-M."/>
            <person name="Schoenle A."/>
        </authorList>
    </citation>
    <scope>NUCLEOTIDE SEQUENCE [LARGE SCALE GENOMIC DNA]</scope>
</reference>
<evidence type="ECO:0000256" key="12">
    <source>
        <dbReference type="ARBA" id="ARBA00023002"/>
    </source>
</evidence>
<dbReference type="FunFam" id="3.50.50.60:FF:000769">
    <property type="entry name" value="Sarcosine dehydrogenase"/>
    <property type="match status" value="1"/>
</dbReference>
<feature type="domain" description="Glycosyl transferase family 25" evidence="24">
    <location>
        <begin position="322"/>
        <end position="504"/>
    </location>
</feature>
<evidence type="ECO:0000256" key="7">
    <source>
        <dbReference type="ARBA" id="ARBA00022729"/>
    </source>
</evidence>
<organism evidence="27 28">
    <name type="scientific">Knipowitschia caucasica</name>
    <name type="common">Caucasian dwarf goby</name>
    <name type="synonym">Pomatoschistus caucasicus</name>
    <dbReference type="NCBI Taxonomy" id="637954"/>
    <lineage>
        <taxon>Eukaryota</taxon>
        <taxon>Metazoa</taxon>
        <taxon>Chordata</taxon>
        <taxon>Craniata</taxon>
        <taxon>Vertebrata</taxon>
        <taxon>Euteleostomi</taxon>
        <taxon>Actinopterygii</taxon>
        <taxon>Neopterygii</taxon>
        <taxon>Teleostei</taxon>
        <taxon>Neoteleostei</taxon>
        <taxon>Acanthomorphata</taxon>
        <taxon>Gobiaria</taxon>
        <taxon>Gobiiformes</taxon>
        <taxon>Gobioidei</taxon>
        <taxon>Gobiidae</taxon>
        <taxon>Gobiinae</taxon>
        <taxon>Knipowitschia</taxon>
    </lineage>
</organism>
<dbReference type="InterPro" id="IPR027266">
    <property type="entry name" value="TrmE/GcvT-like"/>
</dbReference>
<evidence type="ECO:0000256" key="6">
    <source>
        <dbReference type="ARBA" id="ARBA00022630"/>
    </source>
</evidence>
<dbReference type="InterPro" id="IPR006222">
    <property type="entry name" value="GCVT_N"/>
</dbReference>
<feature type="compositionally biased region" description="Basic and acidic residues" evidence="20">
    <location>
        <begin position="651"/>
        <end position="666"/>
    </location>
</feature>
<evidence type="ECO:0000313" key="27">
    <source>
        <dbReference type="EMBL" id="CAL1569978.1"/>
    </source>
</evidence>
<comment type="pathway">
    <text evidence="17">Amine and polyamine degradation; sarcosine degradation; formaldehyde and glycine from sarcosine: step 1/1.</text>
</comment>
<feature type="signal peptide" evidence="21">
    <location>
        <begin position="1"/>
        <end position="17"/>
    </location>
</feature>
<dbReference type="Gene3D" id="3.30.9.10">
    <property type="entry name" value="D-Amino Acid Oxidase, subunit A, domain 2"/>
    <property type="match status" value="1"/>
</dbReference>
<feature type="domain" description="GCVT N-terminal" evidence="23">
    <location>
        <begin position="1104"/>
        <end position="1418"/>
    </location>
</feature>
<comment type="similarity">
    <text evidence="3">Belongs to the glycosyltransferase 25 family.</text>
</comment>
<dbReference type="SUPFAM" id="SSF53448">
    <property type="entry name" value="Nucleotide-diphospho-sugar transferases"/>
    <property type="match status" value="1"/>
</dbReference>
<dbReference type="Pfam" id="PF01571">
    <property type="entry name" value="GCV_T"/>
    <property type="match status" value="1"/>
</dbReference>
<comment type="similarity">
    <text evidence="4">Belongs to the GcvT family.</text>
</comment>
<dbReference type="GO" id="GO:0005759">
    <property type="term" value="C:mitochondrial matrix"/>
    <property type="evidence" value="ECO:0007669"/>
    <property type="project" value="UniProtKB-SubCell"/>
</dbReference>
<keyword evidence="12" id="KW-0560">Oxidoreductase</keyword>
<dbReference type="PANTHER" id="PTHR43757:SF11">
    <property type="entry name" value="SARCOSINE DEHYDROGENASE"/>
    <property type="match status" value="1"/>
</dbReference>
<dbReference type="Pfam" id="PF01266">
    <property type="entry name" value="DAO"/>
    <property type="match status" value="1"/>
</dbReference>
<dbReference type="SUPFAM" id="SSF51905">
    <property type="entry name" value="FAD/NAD(P)-binding domain"/>
    <property type="match status" value="1"/>
</dbReference>
<comment type="cofactor">
    <cofactor evidence="1">
        <name>FAD</name>
        <dbReference type="ChEBI" id="CHEBI:57692"/>
    </cofactor>
</comment>
<evidence type="ECO:0000259" key="24">
    <source>
        <dbReference type="Pfam" id="PF01755"/>
    </source>
</evidence>
<evidence type="ECO:0000256" key="1">
    <source>
        <dbReference type="ARBA" id="ARBA00001974"/>
    </source>
</evidence>
<evidence type="ECO:0000256" key="9">
    <source>
        <dbReference type="ARBA" id="ARBA00022827"/>
    </source>
</evidence>
<comment type="subcellular location">
    <subcellularLocation>
        <location evidence="2">Mitochondrion matrix</location>
    </subcellularLocation>
</comment>
<evidence type="ECO:0000256" key="21">
    <source>
        <dbReference type="SAM" id="SignalP"/>
    </source>
</evidence>
<dbReference type="InterPro" id="IPR028896">
    <property type="entry name" value="GcvT/YgfZ/DmdA"/>
</dbReference>
<keyword evidence="10" id="KW-0809">Transit peptide</keyword>
<feature type="region of interest" description="Disordered" evidence="20">
    <location>
        <begin position="651"/>
        <end position="681"/>
    </location>
</feature>
<evidence type="ECO:0000256" key="13">
    <source>
        <dbReference type="ARBA" id="ARBA00023128"/>
    </source>
</evidence>
<dbReference type="Pfam" id="PF01755">
    <property type="entry name" value="Glyco_transf_25"/>
    <property type="match status" value="1"/>
</dbReference>
<keyword evidence="14" id="KW-0325">Glycoprotein</keyword>
<dbReference type="InterPro" id="IPR013977">
    <property type="entry name" value="GcvT_C"/>
</dbReference>
<dbReference type="FunFam" id="2.40.30.110:FF:000006">
    <property type="entry name" value="Sarcosine dehydrogenase, mitochondrial"/>
    <property type="match status" value="1"/>
</dbReference>
<evidence type="ECO:0000256" key="4">
    <source>
        <dbReference type="ARBA" id="ARBA00008609"/>
    </source>
</evidence>
<evidence type="ECO:0000259" key="22">
    <source>
        <dbReference type="Pfam" id="PF01266"/>
    </source>
</evidence>
<dbReference type="Gene3D" id="3.30.70.1400">
    <property type="entry name" value="Aminomethyltransferase beta-barrel domains"/>
    <property type="match status" value="1"/>
</dbReference>
<comment type="function">
    <text evidence="16">Catalyzes the last step of the oxidative degradation of choline to glycine. Converts sarcosine into glycine.</text>
</comment>
<dbReference type="InterPro" id="IPR032503">
    <property type="entry name" value="FAO_M"/>
</dbReference>
<dbReference type="InterPro" id="IPR029044">
    <property type="entry name" value="Nucleotide-diphossugar_trans"/>
</dbReference>
<evidence type="ECO:0000256" key="8">
    <source>
        <dbReference type="ARBA" id="ARBA00022824"/>
    </source>
</evidence>
<keyword evidence="8" id="KW-0256">Endoplasmic reticulum</keyword>
<feature type="domain" description="FAD dependent oxidoreductase central" evidence="26">
    <location>
        <begin position="1046"/>
        <end position="1100"/>
    </location>
</feature>
<evidence type="ECO:0000256" key="17">
    <source>
        <dbReference type="ARBA" id="ARBA00060644"/>
    </source>
</evidence>
<keyword evidence="28" id="KW-1185">Reference proteome</keyword>
<feature type="compositionally biased region" description="Basic and acidic residues" evidence="20">
    <location>
        <begin position="574"/>
        <end position="584"/>
    </location>
</feature>
<keyword evidence="6" id="KW-0285">Flavoprotein</keyword>
<dbReference type="SUPFAM" id="SSF101790">
    <property type="entry name" value="Aminomethyltransferase beta-barrel domain"/>
    <property type="match status" value="1"/>
</dbReference>
<dbReference type="GO" id="GO:0008480">
    <property type="term" value="F:sarcosine dehydrogenase activity"/>
    <property type="evidence" value="ECO:0007669"/>
    <property type="project" value="UniProtKB-EC"/>
</dbReference>
<evidence type="ECO:0000259" key="26">
    <source>
        <dbReference type="Pfam" id="PF16350"/>
    </source>
</evidence>
<evidence type="ECO:0000256" key="18">
    <source>
        <dbReference type="ARBA" id="ARBA00066703"/>
    </source>
</evidence>
<evidence type="ECO:0000259" key="25">
    <source>
        <dbReference type="Pfam" id="PF08669"/>
    </source>
</evidence>
<feature type="region of interest" description="Disordered" evidence="20">
    <location>
        <begin position="543"/>
        <end position="584"/>
    </location>
</feature>
<feature type="chain" id="PRO_5043606850" description="Sarcosine dehydrogenase, mitochondrial" evidence="21">
    <location>
        <begin position="18"/>
        <end position="1533"/>
    </location>
</feature>
<evidence type="ECO:0000256" key="2">
    <source>
        <dbReference type="ARBA" id="ARBA00004305"/>
    </source>
</evidence>
<dbReference type="EC" id="1.5.8.3" evidence="18"/>
<accession>A0AAV2J130</accession>
<evidence type="ECO:0000256" key="16">
    <source>
        <dbReference type="ARBA" id="ARBA00059128"/>
    </source>
</evidence>
<comment type="catalytic activity">
    <reaction evidence="15">
        <text>(6S)-5,6,7,8-tetrahydrofolyl-(gamma-L-Glu)(n) + sarcosine + oxidized [electron-transfer flavoprotein] + H(+) = (6R)-5,10-methylenetetrahydrofolyl-(gamma-L-Glu)(n) + reduced [electron-transfer flavoprotein] + glycine</text>
        <dbReference type="Rhea" id="RHEA:19793"/>
        <dbReference type="Rhea" id="RHEA-COMP:10685"/>
        <dbReference type="Rhea" id="RHEA-COMP:10686"/>
        <dbReference type="Rhea" id="RHEA-COMP:13257"/>
        <dbReference type="Rhea" id="RHEA-COMP:14738"/>
        <dbReference type="ChEBI" id="CHEBI:15378"/>
        <dbReference type="ChEBI" id="CHEBI:57305"/>
        <dbReference type="ChEBI" id="CHEBI:57433"/>
        <dbReference type="ChEBI" id="CHEBI:57692"/>
        <dbReference type="ChEBI" id="CHEBI:58307"/>
        <dbReference type="ChEBI" id="CHEBI:136572"/>
        <dbReference type="ChEBI" id="CHEBI:141005"/>
        <dbReference type="EC" id="1.5.8.3"/>
    </reaction>
    <physiologicalReaction direction="left-to-right" evidence="15">
        <dbReference type="Rhea" id="RHEA:19794"/>
    </physiologicalReaction>
</comment>